<accession>A0A2P2PMV5</accession>
<sequence>MTDLQRTLCAFYILCHKMISK</sequence>
<proteinExistence type="predicted"/>
<protein>
    <submittedName>
        <fullName evidence="1">Uncharacterized protein</fullName>
    </submittedName>
</protein>
<organism evidence="1">
    <name type="scientific">Rhizophora mucronata</name>
    <name type="common">Asiatic mangrove</name>
    <dbReference type="NCBI Taxonomy" id="61149"/>
    <lineage>
        <taxon>Eukaryota</taxon>
        <taxon>Viridiplantae</taxon>
        <taxon>Streptophyta</taxon>
        <taxon>Embryophyta</taxon>
        <taxon>Tracheophyta</taxon>
        <taxon>Spermatophyta</taxon>
        <taxon>Magnoliopsida</taxon>
        <taxon>eudicotyledons</taxon>
        <taxon>Gunneridae</taxon>
        <taxon>Pentapetalae</taxon>
        <taxon>rosids</taxon>
        <taxon>fabids</taxon>
        <taxon>Malpighiales</taxon>
        <taxon>Rhizophoraceae</taxon>
        <taxon>Rhizophora</taxon>
    </lineage>
</organism>
<dbReference type="AlphaFoldDB" id="A0A2P2PMV5"/>
<reference evidence="1" key="1">
    <citation type="submission" date="2018-02" db="EMBL/GenBank/DDBJ databases">
        <title>Rhizophora mucronata_Transcriptome.</title>
        <authorList>
            <person name="Meera S.P."/>
            <person name="Sreeshan A."/>
            <person name="Augustine A."/>
        </authorList>
    </citation>
    <scope>NUCLEOTIDE SEQUENCE</scope>
    <source>
        <tissue evidence="1">Leaf</tissue>
    </source>
</reference>
<dbReference type="EMBL" id="GGEC01075517">
    <property type="protein sequence ID" value="MBX56001.1"/>
    <property type="molecule type" value="Transcribed_RNA"/>
</dbReference>
<evidence type="ECO:0000313" key="1">
    <source>
        <dbReference type="EMBL" id="MBX56001.1"/>
    </source>
</evidence>
<name>A0A2P2PMV5_RHIMU</name>